<feature type="compositionally biased region" description="Basic and acidic residues" evidence="1">
    <location>
        <begin position="37"/>
        <end position="51"/>
    </location>
</feature>
<evidence type="ECO:0000313" key="3">
    <source>
        <dbReference type="Proteomes" id="UP000673691"/>
    </source>
</evidence>
<sequence>GLRRLGAHPDPRAGQTPCRRRLLCGTLPRGPLGGEPAVRERGASEHREAGRRAGGRGRRVRRSRARSGTENVRKPRNRRRRRSERSGTPSPRLRESATRPRVRTDGK</sequence>
<feature type="region of interest" description="Disordered" evidence="1">
    <location>
        <begin position="1"/>
        <end position="107"/>
    </location>
</feature>
<feature type="compositionally biased region" description="Basic residues" evidence="1">
    <location>
        <begin position="74"/>
        <end position="83"/>
    </location>
</feature>
<organism evidence="2 3">
    <name type="scientific">Olpidium bornovanus</name>
    <dbReference type="NCBI Taxonomy" id="278681"/>
    <lineage>
        <taxon>Eukaryota</taxon>
        <taxon>Fungi</taxon>
        <taxon>Fungi incertae sedis</taxon>
        <taxon>Olpidiomycota</taxon>
        <taxon>Olpidiomycotina</taxon>
        <taxon>Olpidiomycetes</taxon>
        <taxon>Olpidiales</taxon>
        <taxon>Olpidiaceae</taxon>
        <taxon>Olpidium</taxon>
    </lineage>
</organism>
<protein>
    <submittedName>
        <fullName evidence="2">Uncharacterized protein</fullName>
    </submittedName>
</protein>
<evidence type="ECO:0000313" key="2">
    <source>
        <dbReference type="EMBL" id="KAG5462645.1"/>
    </source>
</evidence>
<comment type="caution">
    <text evidence="2">The sequence shown here is derived from an EMBL/GenBank/DDBJ whole genome shotgun (WGS) entry which is preliminary data.</text>
</comment>
<dbReference type="EMBL" id="JAEFCI010001841">
    <property type="protein sequence ID" value="KAG5462645.1"/>
    <property type="molecule type" value="Genomic_DNA"/>
</dbReference>
<feature type="compositionally biased region" description="Basic and acidic residues" evidence="1">
    <location>
        <begin position="92"/>
        <end position="107"/>
    </location>
</feature>
<feature type="non-terminal residue" evidence="2">
    <location>
        <position position="1"/>
    </location>
</feature>
<feature type="compositionally biased region" description="Basic residues" evidence="1">
    <location>
        <begin position="53"/>
        <end position="65"/>
    </location>
</feature>
<evidence type="ECO:0000256" key="1">
    <source>
        <dbReference type="SAM" id="MobiDB-lite"/>
    </source>
</evidence>
<keyword evidence="3" id="KW-1185">Reference proteome</keyword>
<dbReference type="Proteomes" id="UP000673691">
    <property type="component" value="Unassembled WGS sequence"/>
</dbReference>
<accession>A0A8H8A0E4</accession>
<name>A0A8H8A0E4_9FUNG</name>
<proteinExistence type="predicted"/>
<dbReference type="AlphaFoldDB" id="A0A8H8A0E4"/>
<gene>
    <name evidence="2" type="ORF">BJ554DRAFT_4253</name>
</gene>
<reference evidence="2 3" key="1">
    <citation type="journal article" name="Sci. Rep.">
        <title>Genome-scale phylogenetic analyses confirm Olpidium as the closest living zoosporic fungus to the non-flagellated, terrestrial fungi.</title>
        <authorList>
            <person name="Chang Y."/>
            <person name="Rochon D."/>
            <person name="Sekimoto S."/>
            <person name="Wang Y."/>
            <person name="Chovatia M."/>
            <person name="Sandor L."/>
            <person name="Salamov A."/>
            <person name="Grigoriev I.V."/>
            <person name="Stajich J.E."/>
            <person name="Spatafora J.W."/>
        </authorList>
    </citation>
    <scope>NUCLEOTIDE SEQUENCE [LARGE SCALE GENOMIC DNA]</scope>
    <source>
        <strain evidence="2">S191</strain>
    </source>
</reference>